<dbReference type="InterPro" id="IPR020568">
    <property type="entry name" value="Ribosomal_Su5_D2-typ_SF"/>
</dbReference>
<proteinExistence type="inferred from homology"/>
<organism evidence="8 9">
    <name type="scientific">Chitinophaga eiseniae</name>
    <dbReference type="NCBI Taxonomy" id="634771"/>
    <lineage>
        <taxon>Bacteria</taxon>
        <taxon>Pseudomonadati</taxon>
        <taxon>Bacteroidota</taxon>
        <taxon>Chitinophagia</taxon>
        <taxon>Chitinophagales</taxon>
        <taxon>Chitinophagaceae</taxon>
        <taxon>Chitinophaga</taxon>
    </lineage>
</organism>
<dbReference type="Pfam" id="PF13589">
    <property type="entry name" value="HATPase_c_3"/>
    <property type="match status" value="1"/>
</dbReference>
<keyword evidence="4 5" id="KW-0234">DNA repair</keyword>
<dbReference type="AlphaFoldDB" id="A0A847SN94"/>
<dbReference type="PROSITE" id="PS00058">
    <property type="entry name" value="DNA_MISMATCH_REPAIR_1"/>
    <property type="match status" value="1"/>
</dbReference>
<dbReference type="Gene3D" id="3.30.230.10">
    <property type="match status" value="1"/>
</dbReference>
<evidence type="ECO:0000256" key="4">
    <source>
        <dbReference type="ARBA" id="ARBA00023204"/>
    </source>
</evidence>
<comment type="function">
    <text evidence="5">This protein is involved in the repair of mismatches in DNA. It is required for dam-dependent methyl-directed DNA mismatch repair. May act as a 'molecular matchmaker', a protein that promotes the formation of a stable complex between two or more DNA-binding proteins in an ATP-dependent manner without itself being part of a final effector complex.</text>
</comment>
<dbReference type="CDD" id="cd00782">
    <property type="entry name" value="MutL_Trans"/>
    <property type="match status" value="1"/>
</dbReference>
<dbReference type="Pfam" id="PF01119">
    <property type="entry name" value="DNA_mis_repair"/>
    <property type="match status" value="1"/>
</dbReference>
<name>A0A847SN94_9BACT</name>
<dbReference type="InterPro" id="IPR037198">
    <property type="entry name" value="MutL_C_sf"/>
</dbReference>
<reference evidence="8 9" key="1">
    <citation type="submission" date="2020-04" db="EMBL/GenBank/DDBJ databases">
        <authorList>
            <person name="Yin C."/>
        </authorList>
    </citation>
    <scope>NUCLEOTIDE SEQUENCE [LARGE SCALE GENOMIC DNA]</scope>
    <source>
        <strain evidence="8 9">Ak56</strain>
    </source>
</reference>
<dbReference type="InterPro" id="IPR036890">
    <property type="entry name" value="HATPase_C_sf"/>
</dbReference>
<dbReference type="GO" id="GO:0005524">
    <property type="term" value="F:ATP binding"/>
    <property type="evidence" value="ECO:0007669"/>
    <property type="project" value="InterPro"/>
</dbReference>
<dbReference type="InterPro" id="IPR042121">
    <property type="entry name" value="MutL_C_regsub"/>
</dbReference>
<dbReference type="Gene3D" id="3.30.565.10">
    <property type="entry name" value="Histidine kinase-like ATPase, C-terminal domain"/>
    <property type="match status" value="1"/>
</dbReference>
<dbReference type="GO" id="GO:0004519">
    <property type="term" value="F:endonuclease activity"/>
    <property type="evidence" value="ECO:0007669"/>
    <property type="project" value="UniProtKB-KW"/>
</dbReference>
<evidence type="ECO:0000256" key="5">
    <source>
        <dbReference type="HAMAP-Rule" id="MF_00149"/>
    </source>
</evidence>
<dbReference type="PANTHER" id="PTHR10073">
    <property type="entry name" value="DNA MISMATCH REPAIR PROTEIN MLH, PMS, MUTL"/>
    <property type="match status" value="1"/>
</dbReference>
<evidence type="ECO:0000313" key="9">
    <source>
        <dbReference type="Proteomes" id="UP000552864"/>
    </source>
</evidence>
<dbReference type="InterPro" id="IPR014721">
    <property type="entry name" value="Ribsml_uS5_D2-typ_fold_subgr"/>
</dbReference>
<evidence type="ECO:0000259" key="7">
    <source>
        <dbReference type="SMART" id="SM01340"/>
    </source>
</evidence>
<feature type="domain" description="DNA mismatch repair protein S5" evidence="7">
    <location>
        <begin position="209"/>
        <end position="327"/>
    </location>
</feature>
<dbReference type="PANTHER" id="PTHR10073:SF12">
    <property type="entry name" value="DNA MISMATCH REPAIR PROTEIN MLH1"/>
    <property type="match status" value="1"/>
</dbReference>
<keyword evidence="8" id="KW-0540">Nuclease</keyword>
<dbReference type="InterPro" id="IPR014790">
    <property type="entry name" value="MutL_C"/>
</dbReference>
<dbReference type="CDD" id="cd16926">
    <property type="entry name" value="HATPase_MutL-MLH-PMS-like"/>
    <property type="match status" value="1"/>
</dbReference>
<evidence type="ECO:0000313" key="8">
    <source>
        <dbReference type="EMBL" id="NLR78876.1"/>
    </source>
</evidence>
<gene>
    <name evidence="5 8" type="primary">mutL</name>
    <name evidence="8" type="ORF">HGH91_09575</name>
</gene>
<dbReference type="SMART" id="SM01340">
    <property type="entry name" value="DNA_mis_repair"/>
    <property type="match status" value="1"/>
</dbReference>
<dbReference type="NCBIfam" id="TIGR00585">
    <property type="entry name" value="mutl"/>
    <property type="match status" value="1"/>
</dbReference>
<dbReference type="InterPro" id="IPR042120">
    <property type="entry name" value="MutL_C_dimsub"/>
</dbReference>
<dbReference type="SUPFAM" id="SSF54211">
    <property type="entry name" value="Ribosomal protein S5 domain 2-like"/>
    <property type="match status" value="1"/>
</dbReference>
<keyword evidence="8" id="KW-0378">Hydrolase</keyword>
<dbReference type="SUPFAM" id="SSF118116">
    <property type="entry name" value="DNA mismatch repair protein MutL"/>
    <property type="match status" value="1"/>
</dbReference>
<dbReference type="GO" id="GO:0032300">
    <property type="term" value="C:mismatch repair complex"/>
    <property type="evidence" value="ECO:0007669"/>
    <property type="project" value="InterPro"/>
</dbReference>
<comment type="caution">
    <text evidence="8">The sequence shown here is derived from an EMBL/GenBank/DDBJ whole genome shotgun (WGS) entry which is preliminary data.</text>
</comment>
<evidence type="ECO:0000256" key="1">
    <source>
        <dbReference type="ARBA" id="ARBA00006082"/>
    </source>
</evidence>
<dbReference type="InterPro" id="IPR020667">
    <property type="entry name" value="DNA_mismatch_repair_MutL"/>
</dbReference>
<sequence>MADIINLLPDNIANQIAAGEVIQRPASAVKELLENAVDAGATEIQLIIKDAGKELVQVIDNGGGMSETDARMCFERHATSKIQSIDDLFQITTMGFRGEALASIAAVSQVELKTRKRGSEVGTYVEIDNSFVQKQEPCQTAEGTSIAMKNLFFNVPARRNFLKSNAAEMRHIVDEFIRVAMAFPQLQFSLTSNNQQLFHLEKGSLKQRIVAILGQHYNARLVSVKETTDYMNVYGFVGKPETAKKTRGDQFFFVNNRFIKSSYLNHAVMNAFADIIPADSFPLYVLFIDVNPEHVDINVHPTKQEIKFDDEKLMYAFVQSAVKHSLAQFSITATLDFDLDPNIQALDAVSKPFTAQQQQESTQSSLYKSFTQANQAHMIDKSSNSSNLKHWKDLYEPAGNSDNYTTSAYTVEPEPETRPAVTYESQPHATASVIDERWQDTPKDQKVPVQIQQQYILSQIKSGFILIDQQAAHERILYERYQRALVEAPMATQQSLFPQTLQLPPADAALISEMLGDLQTLGYDLEPFGNNTFVVRGTPADIQNNNNQATIENLLEQFKNFSHELKVNPREQLIRSMARNNAIPTGKVLAAREMQNIIDELFACSMPNVAPGGKFTFISFKLTDLARMFERGN</sequence>
<dbReference type="RefSeq" id="WP_168738237.1">
    <property type="nucleotide sequence ID" value="NZ_JABAHZ010000002.1"/>
</dbReference>
<dbReference type="GO" id="GO:0016887">
    <property type="term" value="F:ATP hydrolysis activity"/>
    <property type="evidence" value="ECO:0007669"/>
    <property type="project" value="InterPro"/>
</dbReference>
<comment type="similarity">
    <text evidence="1 5">Belongs to the DNA mismatch repair MutL/HexB family.</text>
</comment>
<dbReference type="InterPro" id="IPR038973">
    <property type="entry name" value="MutL/Mlh/Pms-like"/>
</dbReference>
<evidence type="ECO:0000256" key="3">
    <source>
        <dbReference type="ARBA" id="ARBA00022763"/>
    </source>
</evidence>
<dbReference type="GO" id="GO:0006298">
    <property type="term" value="P:mismatch repair"/>
    <property type="evidence" value="ECO:0007669"/>
    <property type="project" value="UniProtKB-UniRule"/>
</dbReference>
<dbReference type="EMBL" id="JABAHZ010000002">
    <property type="protein sequence ID" value="NLR78876.1"/>
    <property type="molecule type" value="Genomic_DNA"/>
</dbReference>
<dbReference type="FunFam" id="3.30.565.10:FF:000003">
    <property type="entry name" value="DNA mismatch repair endonuclease MutL"/>
    <property type="match status" value="1"/>
</dbReference>
<accession>A0A847SN94</accession>
<keyword evidence="8" id="KW-0255">Endonuclease</keyword>
<dbReference type="Gene3D" id="3.30.1540.20">
    <property type="entry name" value="MutL, C-terminal domain, dimerisation subdomain"/>
    <property type="match status" value="1"/>
</dbReference>
<dbReference type="Proteomes" id="UP000552864">
    <property type="component" value="Unassembled WGS sequence"/>
</dbReference>
<dbReference type="SMART" id="SM00853">
    <property type="entry name" value="MutL_C"/>
    <property type="match status" value="1"/>
</dbReference>
<keyword evidence="3 5" id="KW-0227">DNA damage</keyword>
<dbReference type="GO" id="GO:0030983">
    <property type="term" value="F:mismatched DNA binding"/>
    <property type="evidence" value="ECO:0007669"/>
    <property type="project" value="InterPro"/>
</dbReference>
<feature type="domain" description="MutL C-terminal dimerisation" evidence="6">
    <location>
        <begin position="447"/>
        <end position="589"/>
    </location>
</feature>
<evidence type="ECO:0000256" key="2">
    <source>
        <dbReference type="ARBA" id="ARBA00021975"/>
    </source>
</evidence>
<keyword evidence="9" id="KW-1185">Reference proteome</keyword>
<dbReference type="Pfam" id="PF08676">
    <property type="entry name" value="MutL_C"/>
    <property type="match status" value="1"/>
</dbReference>
<dbReference type="InterPro" id="IPR002099">
    <property type="entry name" value="MutL/Mlh/PMS"/>
</dbReference>
<dbReference type="GO" id="GO:0140664">
    <property type="term" value="F:ATP-dependent DNA damage sensor activity"/>
    <property type="evidence" value="ECO:0007669"/>
    <property type="project" value="InterPro"/>
</dbReference>
<dbReference type="Gene3D" id="3.30.1370.100">
    <property type="entry name" value="MutL, C-terminal domain, regulatory subdomain"/>
    <property type="match status" value="1"/>
</dbReference>
<dbReference type="InterPro" id="IPR013507">
    <property type="entry name" value="DNA_mismatch_S5_2-like"/>
</dbReference>
<dbReference type="SUPFAM" id="SSF55874">
    <property type="entry name" value="ATPase domain of HSP90 chaperone/DNA topoisomerase II/histidine kinase"/>
    <property type="match status" value="1"/>
</dbReference>
<evidence type="ECO:0000259" key="6">
    <source>
        <dbReference type="SMART" id="SM00853"/>
    </source>
</evidence>
<protein>
    <recommendedName>
        <fullName evidence="2 5">DNA mismatch repair protein MutL</fullName>
    </recommendedName>
</protein>
<dbReference type="HAMAP" id="MF_00149">
    <property type="entry name" value="DNA_mis_repair"/>
    <property type="match status" value="1"/>
</dbReference>
<dbReference type="InterPro" id="IPR014762">
    <property type="entry name" value="DNA_mismatch_repair_CS"/>
</dbReference>